<feature type="transmembrane region" description="Helical" evidence="8">
    <location>
        <begin position="331"/>
        <end position="351"/>
    </location>
</feature>
<proteinExistence type="inferred from homology"/>
<evidence type="ECO:0000256" key="4">
    <source>
        <dbReference type="ARBA" id="ARBA00022544"/>
    </source>
</evidence>
<dbReference type="EMBL" id="JAGGDJ010000001">
    <property type="protein sequence ID" value="MBO7742984.1"/>
    <property type="molecule type" value="Genomic_DNA"/>
</dbReference>
<evidence type="ECO:0000256" key="8">
    <source>
        <dbReference type="SAM" id="Phobius"/>
    </source>
</evidence>
<protein>
    <submittedName>
        <fullName evidence="9">Endospore germination permease</fullName>
    </submittedName>
</protein>
<keyword evidence="5 8" id="KW-0812">Transmembrane</keyword>
<accession>A0ABS3W3W1</accession>
<keyword evidence="10" id="KW-1185">Reference proteome</keyword>
<feature type="transmembrane region" description="Helical" evidence="8">
    <location>
        <begin position="260"/>
        <end position="282"/>
    </location>
</feature>
<dbReference type="Pfam" id="PF03845">
    <property type="entry name" value="Spore_permease"/>
    <property type="match status" value="1"/>
</dbReference>
<dbReference type="PANTHER" id="PTHR34975">
    <property type="entry name" value="SPORE GERMINATION PROTEIN A2"/>
    <property type="match status" value="1"/>
</dbReference>
<evidence type="ECO:0000256" key="3">
    <source>
        <dbReference type="ARBA" id="ARBA00022448"/>
    </source>
</evidence>
<feature type="transmembrane region" description="Helical" evidence="8">
    <location>
        <begin position="113"/>
        <end position="131"/>
    </location>
</feature>
<reference evidence="9 10" key="1">
    <citation type="submission" date="2021-03" db="EMBL/GenBank/DDBJ databases">
        <title>Paenibacillus artemisicola MWE-103 whole genome sequence.</title>
        <authorList>
            <person name="Ham Y.J."/>
        </authorList>
    </citation>
    <scope>NUCLEOTIDE SEQUENCE [LARGE SCALE GENOMIC DNA]</scope>
    <source>
        <strain evidence="9 10">MWE-103</strain>
    </source>
</reference>
<organism evidence="9 10">
    <name type="scientific">Paenibacillus artemisiicola</name>
    <dbReference type="NCBI Taxonomy" id="1172618"/>
    <lineage>
        <taxon>Bacteria</taxon>
        <taxon>Bacillati</taxon>
        <taxon>Bacillota</taxon>
        <taxon>Bacilli</taxon>
        <taxon>Bacillales</taxon>
        <taxon>Paenibacillaceae</taxon>
        <taxon>Paenibacillus</taxon>
    </lineage>
</organism>
<keyword evidence="7 8" id="KW-0472">Membrane</keyword>
<dbReference type="RefSeq" id="WP_208845933.1">
    <property type="nucleotide sequence ID" value="NZ_JAGGDJ010000001.1"/>
</dbReference>
<dbReference type="Proteomes" id="UP000670947">
    <property type="component" value="Unassembled WGS sequence"/>
</dbReference>
<feature type="transmembrane region" description="Helical" evidence="8">
    <location>
        <begin position="143"/>
        <end position="160"/>
    </location>
</feature>
<dbReference type="InterPro" id="IPR004761">
    <property type="entry name" value="Spore_GerAB"/>
</dbReference>
<keyword evidence="6 8" id="KW-1133">Transmembrane helix</keyword>
<comment type="caution">
    <text evidence="9">The sequence shown here is derived from an EMBL/GenBank/DDBJ whole genome shotgun (WGS) entry which is preliminary data.</text>
</comment>
<evidence type="ECO:0000313" key="10">
    <source>
        <dbReference type="Proteomes" id="UP000670947"/>
    </source>
</evidence>
<name>A0ABS3W3W1_9BACL</name>
<evidence type="ECO:0000256" key="5">
    <source>
        <dbReference type="ARBA" id="ARBA00022692"/>
    </source>
</evidence>
<keyword evidence="3" id="KW-0813">Transport</keyword>
<feature type="transmembrane region" description="Helical" evidence="8">
    <location>
        <begin position="180"/>
        <end position="203"/>
    </location>
</feature>
<keyword evidence="4" id="KW-0309">Germination</keyword>
<dbReference type="NCBIfam" id="TIGR00912">
    <property type="entry name" value="2A0309"/>
    <property type="match status" value="1"/>
</dbReference>
<evidence type="ECO:0000256" key="2">
    <source>
        <dbReference type="ARBA" id="ARBA00007998"/>
    </source>
</evidence>
<comment type="subcellular location">
    <subcellularLocation>
        <location evidence="1">Membrane</location>
        <topology evidence="1">Multi-pass membrane protein</topology>
    </subcellularLocation>
</comment>
<feature type="transmembrane region" description="Helical" evidence="8">
    <location>
        <begin position="215"/>
        <end position="240"/>
    </location>
</feature>
<feature type="transmembrane region" description="Helical" evidence="8">
    <location>
        <begin position="82"/>
        <end position="101"/>
    </location>
</feature>
<sequence>MKLTNYQLFWLLFSMESGMTVMLVISPTFQAARQGSPLAALLAGGAALLATFVAAKLSLLYPNDTFVEYVPKIIGRWLGKTVVFAYLLLWIAVTGIVLREYGDFVHMALFDKTPLWVILLLMLLVIVYAVDGGIQIVGRCSEVIGPIIVFNVILFRLLSLKDLHVDRLLPLMPAGGLMPVLSGITPAASFMCESVMIVMLIAFVGNKRKTVASGLWGVGLAALVLLNTVMDTIMMLGSSVPAKLQYPVYSLSQYISVMEFVQNLDIFLVVGMSFTVFVKLGLYLFITSHGTAQLFRIKKRRRLLGIVAALVLAVALFPRNVDESQVNFPHFWKTVAYPVFLFGIPLLLWTIGSVRSRMNRADKPSAS</sequence>
<gene>
    <name evidence="9" type="ORF">I8J29_02165</name>
</gene>
<evidence type="ECO:0000313" key="9">
    <source>
        <dbReference type="EMBL" id="MBO7742984.1"/>
    </source>
</evidence>
<feature type="transmembrane region" description="Helical" evidence="8">
    <location>
        <begin position="38"/>
        <end position="61"/>
    </location>
</feature>
<evidence type="ECO:0000256" key="7">
    <source>
        <dbReference type="ARBA" id="ARBA00023136"/>
    </source>
</evidence>
<dbReference type="PANTHER" id="PTHR34975:SF2">
    <property type="entry name" value="SPORE GERMINATION PROTEIN A2"/>
    <property type="match status" value="1"/>
</dbReference>
<evidence type="ECO:0000256" key="6">
    <source>
        <dbReference type="ARBA" id="ARBA00022989"/>
    </source>
</evidence>
<feature type="transmembrane region" description="Helical" evidence="8">
    <location>
        <begin position="303"/>
        <end position="319"/>
    </location>
</feature>
<evidence type="ECO:0000256" key="1">
    <source>
        <dbReference type="ARBA" id="ARBA00004141"/>
    </source>
</evidence>
<comment type="similarity">
    <text evidence="2">Belongs to the amino acid-polyamine-organocation (APC) superfamily. Spore germination protein (SGP) (TC 2.A.3.9) family.</text>
</comment>
<feature type="transmembrane region" description="Helical" evidence="8">
    <location>
        <begin position="7"/>
        <end position="26"/>
    </location>
</feature>